<proteinExistence type="predicted"/>
<organism evidence="1 2">
    <name type="scientific">Teratosphaeria nubilosa</name>
    <dbReference type="NCBI Taxonomy" id="161662"/>
    <lineage>
        <taxon>Eukaryota</taxon>
        <taxon>Fungi</taxon>
        <taxon>Dikarya</taxon>
        <taxon>Ascomycota</taxon>
        <taxon>Pezizomycotina</taxon>
        <taxon>Dothideomycetes</taxon>
        <taxon>Dothideomycetidae</taxon>
        <taxon>Mycosphaerellales</taxon>
        <taxon>Teratosphaeriaceae</taxon>
        <taxon>Teratosphaeria</taxon>
    </lineage>
</organism>
<evidence type="ECO:0000313" key="2">
    <source>
        <dbReference type="Proteomes" id="UP000799436"/>
    </source>
</evidence>
<evidence type="ECO:0000313" key="1">
    <source>
        <dbReference type="EMBL" id="KAF2772207.1"/>
    </source>
</evidence>
<dbReference type="Proteomes" id="UP000799436">
    <property type="component" value="Unassembled WGS sequence"/>
</dbReference>
<sequence length="118" mass="13455">MYRGFGNPMIPMSTFAKISYHISRSSSTSNFANTLASTHTAVVRAYFGAKEIRYFLLTSYSPRRLALSRELWAGWSIILWSTYHVVRMGSDNHNLSKRAGSWYNMSSLHIIFLLGHGM</sequence>
<name>A0A6G1LH38_9PEZI</name>
<gene>
    <name evidence="1" type="ORF">EJ03DRAFT_215521</name>
</gene>
<dbReference type="EMBL" id="ML995816">
    <property type="protein sequence ID" value="KAF2772207.1"/>
    <property type="molecule type" value="Genomic_DNA"/>
</dbReference>
<dbReference type="AlphaFoldDB" id="A0A6G1LH38"/>
<keyword evidence="2" id="KW-1185">Reference proteome</keyword>
<protein>
    <submittedName>
        <fullName evidence="1">Uncharacterized protein</fullName>
    </submittedName>
</protein>
<accession>A0A6G1LH38</accession>
<reference evidence="1" key="1">
    <citation type="journal article" date="2020" name="Stud. Mycol.">
        <title>101 Dothideomycetes genomes: a test case for predicting lifestyles and emergence of pathogens.</title>
        <authorList>
            <person name="Haridas S."/>
            <person name="Albert R."/>
            <person name="Binder M."/>
            <person name="Bloem J."/>
            <person name="Labutti K."/>
            <person name="Salamov A."/>
            <person name="Andreopoulos B."/>
            <person name="Baker S."/>
            <person name="Barry K."/>
            <person name="Bills G."/>
            <person name="Bluhm B."/>
            <person name="Cannon C."/>
            <person name="Castanera R."/>
            <person name="Culley D."/>
            <person name="Daum C."/>
            <person name="Ezra D."/>
            <person name="Gonzalez J."/>
            <person name="Henrissat B."/>
            <person name="Kuo A."/>
            <person name="Liang C."/>
            <person name="Lipzen A."/>
            <person name="Lutzoni F."/>
            <person name="Magnuson J."/>
            <person name="Mondo S."/>
            <person name="Nolan M."/>
            <person name="Ohm R."/>
            <person name="Pangilinan J."/>
            <person name="Park H.-J."/>
            <person name="Ramirez L."/>
            <person name="Alfaro M."/>
            <person name="Sun H."/>
            <person name="Tritt A."/>
            <person name="Yoshinaga Y."/>
            <person name="Zwiers L.-H."/>
            <person name="Turgeon B."/>
            <person name="Goodwin S."/>
            <person name="Spatafora J."/>
            <person name="Crous P."/>
            <person name="Grigoriev I."/>
        </authorList>
    </citation>
    <scope>NUCLEOTIDE SEQUENCE</scope>
    <source>
        <strain evidence="1">CBS 116005</strain>
    </source>
</reference>